<dbReference type="GO" id="GO:0016209">
    <property type="term" value="F:antioxidant activity"/>
    <property type="evidence" value="ECO:0007669"/>
    <property type="project" value="InterPro"/>
</dbReference>
<organism evidence="3 4">
    <name type="scientific">Alkalicoccus saliphilus</name>
    <dbReference type="NCBI Taxonomy" id="200989"/>
    <lineage>
        <taxon>Bacteria</taxon>
        <taxon>Bacillati</taxon>
        <taxon>Bacillota</taxon>
        <taxon>Bacilli</taxon>
        <taxon>Bacillales</taxon>
        <taxon>Bacillaceae</taxon>
        <taxon>Alkalicoccus</taxon>
    </lineage>
</organism>
<dbReference type="AlphaFoldDB" id="A0A2T4U6Q5"/>
<gene>
    <name evidence="3" type="ORF">C6Y45_07835</name>
</gene>
<evidence type="ECO:0000259" key="2">
    <source>
        <dbReference type="Pfam" id="PF00578"/>
    </source>
</evidence>
<dbReference type="Gene3D" id="3.40.30.10">
    <property type="entry name" value="Glutaredoxin"/>
    <property type="match status" value="1"/>
</dbReference>
<evidence type="ECO:0000256" key="1">
    <source>
        <dbReference type="ARBA" id="ARBA00023157"/>
    </source>
</evidence>
<dbReference type="Pfam" id="PF00578">
    <property type="entry name" value="AhpC-TSA"/>
    <property type="match status" value="1"/>
</dbReference>
<comment type="caution">
    <text evidence="3">The sequence shown here is derived from an EMBL/GenBank/DDBJ whole genome shotgun (WGS) entry which is preliminary data.</text>
</comment>
<accession>A0A2T4U6Q5</accession>
<proteinExistence type="predicted"/>
<evidence type="ECO:0000313" key="3">
    <source>
        <dbReference type="EMBL" id="PTL39082.1"/>
    </source>
</evidence>
<sequence>MCKKDMEDIKENESYFTKNNIYFTTVSSDSLENFKAWQKENQFPLPMLADEEYKILEDYGVYYHDDERSPNEDEGKHVEPAVFLLDEKGRILFMQKQSGPFGRPDAKALRKTTKYIEQHLK</sequence>
<dbReference type="Proteomes" id="UP000240509">
    <property type="component" value="Unassembled WGS sequence"/>
</dbReference>
<dbReference type="SUPFAM" id="SSF52833">
    <property type="entry name" value="Thioredoxin-like"/>
    <property type="match status" value="1"/>
</dbReference>
<dbReference type="GO" id="GO:0016491">
    <property type="term" value="F:oxidoreductase activity"/>
    <property type="evidence" value="ECO:0007669"/>
    <property type="project" value="InterPro"/>
</dbReference>
<keyword evidence="4" id="KW-1185">Reference proteome</keyword>
<dbReference type="InterPro" id="IPR000866">
    <property type="entry name" value="AhpC/TSA"/>
</dbReference>
<dbReference type="InterPro" id="IPR036249">
    <property type="entry name" value="Thioredoxin-like_sf"/>
</dbReference>
<dbReference type="EMBL" id="PZJJ01000010">
    <property type="protein sequence ID" value="PTL39082.1"/>
    <property type="molecule type" value="Genomic_DNA"/>
</dbReference>
<feature type="domain" description="Alkyl hydroperoxide reductase subunit C/ Thiol specific antioxidant" evidence="2">
    <location>
        <begin position="2"/>
        <end position="91"/>
    </location>
</feature>
<reference evidence="3 4" key="1">
    <citation type="submission" date="2018-03" db="EMBL/GenBank/DDBJ databases">
        <title>Alkalicoccus saliphilus sp. nov., isolated from a mineral pool.</title>
        <authorList>
            <person name="Zhao B."/>
        </authorList>
    </citation>
    <scope>NUCLEOTIDE SEQUENCE [LARGE SCALE GENOMIC DNA]</scope>
    <source>
        <strain evidence="3 4">6AG</strain>
    </source>
</reference>
<protein>
    <submittedName>
        <fullName evidence="3">Peroxiredoxin</fullName>
    </submittedName>
</protein>
<keyword evidence="1" id="KW-1015">Disulfide bond</keyword>
<name>A0A2T4U6Q5_9BACI</name>
<dbReference type="CDD" id="cd02971">
    <property type="entry name" value="PRX_family"/>
    <property type="match status" value="1"/>
</dbReference>
<evidence type="ECO:0000313" key="4">
    <source>
        <dbReference type="Proteomes" id="UP000240509"/>
    </source>
</evidence>
<dbReference type="RefSeq" id="WP_107584683.1">
    <property type="nucleotide sequence ID" value="NZ_PZJJ01000010.1"/>
</dbReference>